<dbReference type="OrthoDB" id="5800476at2759"/>
<dbReference type="AlphaFoldDB" id="A0A8B8UQA8"/>
<dbReference type="GO" id="GO:0004674">
    <property type="term" value="F:protein serine/threonine kinase activity"/>
    <property type="evidence" value="ECO:0007669"/>
    <property type="project" value="UniProtKB-KW"/>
</dbReference>
<dbReference type="SMART" id="SM00220">
    <property type="entry name" value="S_TKc"/>
    <property type="match status" value="1"/>
</dbReference>
<dbReference type="RefSeq" id="XP_033765944.1">
    <property type="nucleotide sequence ID" value="XM_033910053.1"/>
</dbReference>
<dbReference type="InterPro" id="IPR000719">
    <property type="entry name" value="Prot_kinase_dom"/>
</dbReference>
<feature type="compositionally biased region" description="Polar residues" evidence="10">
    <location>
        <begin position="374"/>
        <end position="413"/>
    </location>
</feature>
<evidence type="ECO:0000256" key="3">
    <source>
        <dbReference type="ARBA" id="ARBA00022527"/>
    </source>
</evidence>
<dbReference type="Gene3D" id="1.10.510.10">
    <property type="entry name" value="Transferase(Phosphotransferase) domain 1"/>
    <property type="match status" value="1"/>
</dbReference>
<name>A0A8B8UQA8_SACPA</name>
<gene>
    <name evidence="12" type="primary">YCK3</name>
    <name evidence="12" type="ORF">SPAR_E02010</name>
</gene>
<evidence type="ECO:0000256" key="9">
    <source>
        <dbReference type="ARBA" id="ARBA00048679"/>
    </source>
</evidence>
<dbReference type="PANTHER" id="PTHR11909">
    <property type="entry name" value="CASEIN KINASE-RELATED"/>
    <property type="match status" value="1"/>
</dbReference>
<feature type="region of interest" description="Disordered" evidence="10">
    <location>
        <begin position="452"/>
        <end position="473"/>
    </location>
</feature>
<dbReference type="InterPro" id="IPR050235">
    <property type="entry name" value="CK1_Ser-Thr_kinase"/>
</dbReference>
<feature type="domain" description="Protein kinase" evidence="11">
    <location>
        <begin position="14"/>
        <end position="319"/>
    </location>
</feature>
<dbReference type="GO" id="GO:0005524">
    <property type="term" value="F:ATP binding"/>
    <property type="evidence" value="ECO:0007669"/>
    <property type="project" value="UniProtKB-KW"/>
</dbReference>
<evidence type="ECO:0000256" key="7">
    <source>
        <dbReference type="ARBA" id="ARBA00022840"/>
    </source>
</evidence>
<evidence type="ECO:0000256" key="10">
    <source>
        <dbReference type="SAM" id="MobiDB-lite"/>
    </source>
</evidence>
<comment type="catalytic activity">
    <reaction evidence="9">
        <text>L-seryl-[protein] + ATP = O-phospho-L-seryl-[protein] + ADP + H(+)</text>
        <dbReference type="Rhea" id="RHEA:17989"/>
        <dbReference type="Rhea" id="RHEA-COMP:9863"/>
        <dbReference type="Rhea" id="RHEA-COMP:11604"/>
        <dbReference type="ChEBI" id="CHEBI:15378"/>
        <dbReference type="ChEBI" id="CHEBI:29999"/>
        <dbReference type="ChEBI" id="CHEBI:30616"/>
        <dbReference type="ChEBI" id="CHEBI:83421"/>
        <dbReference type="ChEBI" id="CHEBI:456216"/>
        <dbReference type="EC" id="2.7.11.1"/>
    </reaction>
</comment>
<dbReference type="EC" id="2.7.11.1" evidence="2"/>
<keyword evidence="3" id="KW-0723">Serine/threonine-protein kinase</keyword>
<dbReference type="PROSITE" id="PS50011">
    <property type="entry name" value="PROTEIN_KINASE_DOM"/>
    <property type="match status" value="1"/>
</dbReference>
<feature type="compositionally biased region" description="Low complexity" evidence="10">
    <location>
        <begin position="362"/>
        <end position="373"/>
    </location>
</feature>
<proteinExistence type="inferred from homology"/>
<protein>
    <recommendedName>
        <fullName evidence="2">non-specific serine/threonine protein kinase</fullName>
        <ecNumber evidence="2">2.7.11.1</ecNumber>
    </recommendedName>
</protein>
<comment type="similarity">
    <text evidence="1">Belongs to the protein kinase superfamily. CK1 Ser/Thr protein kinase family. Casein kinase I subfamily.</text>
</comment>
<evidence type="ECO:0000256" key="6">
    <source>
        <dbReference type="ARBA" id="ARBA00022777"/>
    </source>
</evidence>
<dbReference type="Pfam" id="PF00069">
    <property type="entry name" value="Pkinase"/>
    <property type="match status" value="1"/>
</dbReference>
<evidence type="ECO:0000256" key="2">
    <source>
        <dbReference type="ARBA" id="ARBA00012513"/>
    </source>
</evidence>
<dbReference type="PROSITE" id="PS00108">
    <property type="entry name" value="PROTEIN_KINASE_ST"/>
    <property type="match status" value="1"/>
</dbReference>
<comment type="catalytic activity">
    <reaction evidence="8">
        <text>L-threonyl-[protein] + ATP = O-phospho-L-threonyl-[protein] + ADP + H(+)</text>
        <dbReference type="Rhea" id="RHEA:46608"/>
        <dbReference type="Rhea" id="RHEA-COMP:11060"/>
        <dbReference type="Rhea" id="RHEA-COMP:11605"/>
        <dbReference type="ChEBI" id="CHEBI:15378"/>
        <dbReference type="ChEBI" id="CHEBI:30013"/>
        <dbReference type="ChEBI" id="CHEBI:30616"/>
        <dbReference type="ChEBI" id="CHEBI:61977"/>
        <dbReference type="ChEBI" id="CHEBI:456216"/>
        <dbReference type="EC" id="2.7.11.1"/>
    </reaction>
</comment>
<keyword evidence="5" id="KW-0547">Nucleotide-binding</keyword>
<keyword evidence="7" id="KW-0067">ATP-binding</keyword>
<accession>A0A8B8UQA8</accession>
<reference evidence="12" key="1">
    <citation type="journal article" date="2017" name="Nat. Genet.">
        <title>Contrasting evolutionary genome dynamics between domesticated and wild yeasts.</title>
        <authorList>
            <person name="Yue J.X."/>
            <person name="Li J."/>
            <person name="Aigrain L."/>
            <person name="Hallin J."/>
            <person name="Persson K."/>
            <person name="Oliver K."/>
            <person name="Bergstrom A."/>
            <person name="Coupland P."/>
            <person name="Warringer J."/>
            <person name="Lagomarsino M.C."/>
            <person name="Fischer G."/>
            <person name="Durbin R."/>
            <person name="Liti G."/>
        </authorList>
    </citation>
    <scope>NUCLEOTIDE SEQUENCE</scope>
    <source>
        <strain evidence="12">CBS432</strain>
    </source>
</reference>
<organism evidence="12">
    <name type="scientific">Saccharomyces paradoxus</name>
    <name type="common">Yeast</name>
    <name type="synonym">Saccharomyces douglasii</name>
    <dbReference type="NCBI Taxonomy" id="27291"/>
    <lineage>
        <taxon>Eukaryota</taxon>
        <taxon>Fungi</taxon>
        <taxon>Dikarya</taxon>
        <taxon>Ascomycota</taxon>
        <taxon>Saccharomycotina</taxon>
        <taxon>Saccharomycetes</taxon>
        <taxon>Saccharomycetales</taxon>
        <taxon>Saccharomycetaceae</taxon>
        <taxon>Saccharomyces</taxon>
    </lineage>
</organism>
<feature type="region of interest" description="Disordered" evidence="10">
    <location>
        <begin position="351"/>
        <end position="413"/>
    </location>
</feature>
<dbReference type="GO" id="GO:0000324">
    <property type="term" value="C:fungal-type vacuole"/>
    <property type="evidence" value="ECO:0007669"/>
    <property type="project" value="UniProtKB-ARBA"/>
</dbReference>
<reference evidence="12" key="4">
    <citation type="submission" date="2025-08" db="UniProtKB">
        <authorList>
            <consortium name="RefSeq"/>
        </authorList>
    </citation>
    <scope>IDENTIFICATION</scope>
    <source>
        <strain evidence="12">CBS432</strain>
    </source>
</reference>
<dbReference type="InterPro" id="IPR008271">
    <property type="entry name" value="Ser/Thr_kinase_AS"/>
</dbReference>
<dbReference type="GeneID" id="54630186"/>
<dbReference type="InterPro" id="IPR011009">
    <property type="entry name" value="Kinase-like_dom_sf"/>
</dbReference>
<keyword evidence="6 12" id="KW-0418">Kinase</keyword>
<evidence type="ECO:0000313" key="12">
    <source>
        <dbReference type="RefSeq" id="XP_033765944.1"/>
    </source>
</evidence>
<keyword evidence="4" id="KW-0808">Transferase</keyword>
<evidence type="ECO:0000256" key="4">
    <source>
        <dbReference type="ARBA" id="ARBA00022679"/>
    </source>
</evidence>
<reference evidence="12" key="3">
    <citation type="submission" date="2025-07" db="EMBL/GenBank/DDBJ databases">
        <authorList>
            <consortium name="NCBI Genome Project"/>
        </authorList>
    </citation>
    <scope>NUCLEOTIDE SEQUENCE</scope>
    <source>
        <strain evidence="12">CBS432</strain>
    </source>
</reference>
<evidence type="ECO:0000256" key="1">
    <source>
        <dbReference type="ARBA" id="ARBA00005926"/>
    </source>
</evidence>
<dbReference type="VEuPathDB" id="FungiDB:SPAR_E02010"/>
<dbReference type="KEGG" id="spao:SPAR_E02010"/>
<dbReference type="SUPFAM" id="SSF56112">
    <property type="entry name" value="Protein kinase-like (PK-like)"/>
    <property type="match status" value="1"/>
</dbReference>
<reference evidence="12" key="2">
    <citation type="submission" date="2020-01" db="EMBL/GenBank/DDBJ databases">
        <title>Population-level Yeast Reference Genomes.</title>
        <authorList>
            <person name="Yue J.-X."/>
        </authorList>
    </citation>
    <scope>NUCLEOTIDE SEQUENCE</scope>
    <source>
        <strain evidence="12">CBS432</strain>
    </source>
</reference>
<dbReference type="FunFam" id="1.10.510.10:FF:000160">
    <property type="entry name" value="Casein kinase I 1"/>
    <property type="match status" value="1"/>
</dbReference>
<evidence type="ECO:0000259" key="11">
    <source>
        <dbReference type="PROSITE" id="PS50011"/>
    </source>
</evidence>
<evidence type="ECO:0000256" key="5">
    <source>
        <dbReference type="ARBA" id="ARBA00022741"/>
    </source>
</evidence>
<sequence length="525" mass="60388">MSQRSSQHIVGIHYAVGPKIGEGSFGVIFEGENILHSGQAQTGSKRDSSIIMANEPVAIKFEPRHSDAPQLRDEFRAYRILNGCVGIPHAYYFGQEGMHNILIIDLLGPSLEDLFEWCGRKFSVKTTCMVAKQMIDRVRAIHDHDLIYRDIKPDNFLISQYQRISPEGKVIKSCASSSNNDPNLIYMVDFGMAKQYRDPRTKQHIPYRERKSLSGTARYMSINTHFGREQSRRDDLESLGHVFFYFLRGSLPWQGLKAPNNKLKYEKIGMTKQKLNPDDLLLNNAIPYQFATYLKYARSLKFDEDPDYDYLISLMDDALRLNDLKDDGHYDWMDLNGGKGWNIKINRRANLHGYGNPNPRVNGNATRNNANMNSKTRNTTPVPTPKQQAQNSYNNKDNSKSRISSNPQSFTKQQHILKKIEPNSKYIPETHSNLQRPIKSQSQTYDSISHTQNLPFVPYSSSKANPKRSNNEPNLTNYYTNLANKNNNYQSQRDYEQENDAYSDNENDTFCSKIYKCCCCCFCYC</sequence>
<evidence type="ECO:0000256" key="8">
    <source>
        <dbReference type="ARBA" id="ARBA00047899"/>
    </source>
</evidence>